<dbReference type="EMBL" id="KC469065">
    <property type="protein sequence ID" value="AGE10683.1"/>
    <property type="molecule type" value="mRNA"/>
</dbReference>
<name>L7Z9B7_DUNSA</name>
<accession>L7Z9B7</accession>
<organism evidence="1">
    <name type="scientific">Dunaliella salina</name>
    <name type="common">Green alga</name>
    <name type="synonym">Protococcus salinus</name>
    <dbReference type="NCBI Taxonomy" id="3046"/>
    <lineage>
        <taxon>Eukaryota</taxon>
        <taxon>Viridiplantae</taxon>
        <taxon>Chlorophyta</taxon>
        <taxon>core chlorophytes</taxon>
        <taxon>Chlorophyceae</taxon>
        <taxon>CS clade</taxon>
        <taxon>Chlamydomonadales</taxon>
        <taxon>Dunaliellaceae</taxon>
        <taxon>Dunaliella</taxon>
    </lineage>
</organism>
<evidence type="ECO:0000313" key="1">
    <source>
        <dbReference type="EMBL" id="AGE10681.1"/>
    </source>
</evidence>
<dbReference type="EMBL" id="KC469063">
    <property type="protein sequence ID" value="AGE10681.1"/>
    <property type="molecule type" value="mRNA"/>
</dbReference>
<gene>
    <name evidence="1" type="primary">Ds-A3-3</name>
    <name evidence="2" type="synonym">Ds-26-16</name>
</gene>
<sequence length="52" mass="6068">MWCPVPHIIQKSFHTRCSRTSFFPDDHTIHASTMFVIVDWLISCQSVCNSTR</sequence>
<proteinExistence type="evidence at transcript level"/>
<reference evidence="1" key="1">
    <citation type="submission" date="2013-01" db="EMBL/GenBank/DDBJ databases">
        <authorList>
            <person name="Gong W."/>
            <person name="Zhao L."/>
            <person name="Chen X."/>
            <person name="Zhang F."/>
            <person name="Hu B."/>
            <person name="Chen D."/>
        </authorList>
    </citation>
    <scope>NUCLEOTIDE SEQUENCE</scope>
    <source>
        <strain evidence="1">Y6</strain>
    </source>
</reference>
<evidence type="ECO:0000313" key="2">
    <source>
        <dbReference type="EMBL" id="AGE10683.1"/>
    </source>
</evidence>
<protein>
    <submittedName>
        <fullName evidence="1">Uncharacterized protein</fullName>
    </submittedName>
</protein>
<dbReference type="AlphaFoldDB" id="L7Z9B7"/>